<organism evidence="2 3">
    <name type="scientific">Paramecium pentaurelia</name>
    <dbReference type="NCBI Taxonomy" id="43138"/>
    <lineage>
        <taxon>Eukaryota</taxon>
        <taxon>Sar</taxon>
        <taxon>Alveolata</taxon>
        <taxon>Ciliophora</taxon>
        <taxon>Intramacronucleata</taxon>
        <taxon>Oligohymenophorea</taxon>
        <taxon>Peniculida</taxon>
        <taxon>Parameciidae</taxon>
        <taxon>Paramecium</taxon>
    </lineage>
</organism>
<dbReference type="AlphaFoldDB" id="A0A8S1SJZ3"/>
<dbReference type="PROSITE" id="PS50082">
    <property type="entry name" value="WD_REPEATS_2"/>
    <property type="match status" value="1"/>
</dbReference>
<evidence type="ECO:0000256" key="1">
    <source>
        <dbReference type="PROSITE-ProRule" id="PRU00221"/>
    </source>
</evidence>
<sequence length="66" mass="8001">MMVIGGEDGIVKLWKVQNWEPILEFIGHTSFIWTVKFQLFQSNYIILNQRYSNLEYTSEQQQQRIY</sequence>
<evidence type="ECO:0000313" key="2">
    <source>
        <dbReference type="EMBL" id="CAD8139052.1"/>
    </source>
</evidence>
<dbReference type="EMBL" id="CAJJDO010000007">
    <property type="protein sequence ID" value="CAD8139052.1"/>
    <property type="molecule type" value="Genomic_DNA"/>
</dbReference>
<feature type="repeat" description="WD" evidence="1">
    <location>
        <begin position="1"/>
        <end position="24"/>
    </location>
</feature>
<protein>
    <submittedName>
        <fullName evidence="2">Uncharacterized protein</fullName>
    </submittedName>
</protein>
<proteinExistence type="predicted"/>
<keyword evidence="1" id="KW-0853">WD repeat</keyword>
<dbReference type="InterPro" id="IPR001680">
    <property type="entry name" value="WD40_rpt"/>
</dbReference>
<evidence type="ECO:0000313" key="3">
    <source>
        <dbReference type="Proteomes" id="UP000689195"/>
    </source>
</evidence>
<reference evidence="2" key="1">
    <citation type="submission" date="2021-01" db="EMBL/GenBank/DDBJ databases">
        <authorList>
            <consortium name="Genoscope - CEA"/>
            <person name="William W."/>
        </authorList>
    </citation>
    <scope>NUCLEOTIDE SEQUENCE</scope>
</reference>
<dbReference type="Proteomes" id="UP000689195">
    <property type="component" value="Unassembled WGS sequence"/>
</dbReference>
<comment type="caution">
    <text evidence="2">The sequence shown here is derived from an EMBL/GenBank/DDBJ whole genome shotgun (WGS) entry which is preliminary data.</text>
</comment>
<dbReference type="OrthoDB" id="538223at2759"/>
<name>A0A8S1SJZ3_9CILI</name>
<keyword evidence="3" id="KW-1185">Reference proteome</keyword>
<gene>
    <name evidence="2" type="ORF">PPENT_87.1.T0070446</name>
</gene>
<accession>A0A8S1SJZ3</accession>